<name>A0ABP8KF70_9BACT</name>
<feature type="region of interest" description="Disordered" evidence="1">
    <location>
        <begin position="1"/>
        <end position="26"/>
    </location>
</feature>
<feature type="compositionally biased region" description="Basic and acidic residues" evidence="1">
    <location>
        <begin position="1"/>
        <end position="10"/>
    </location>
</feature>
<evidence type="ECO:0000256" key="1">
    <source>
        <dbReference type="SAM" id="MobiDB-lite"/>
    </source>
</evidence>
<protein>
    <recommendedName>
        <fullName evidence="4">Por secretion system C-terminal sorting domain-containing protein</fullName>
    </recommendedName>
</protein>
<evidence type="ECO:0000313" key="3">
    <source>
        <dbReference type="Proteomes" id="UP001500936"/>
    </source>
</evidence>
<dbReference type="RefSeq" id="WP_345267267.1">
    <property type="nucleotide sequence ID" value="NZ_BAABHB010000004.1"/>
</dbReference>
<keyword evidence="3" id="KW-1185">Reference proteome</keyword>
<proteinExistence type="predicted"/>
<dbReference type="InterPro" id="IPR026444">
    <property type="entry name" value="Secre_tail"/>
</dbReference>
<organism evidence="2 3">
    <name type="scientific">Nibrella viscosa</name>
    <dbReference type="NCBI Taxonomy" id="1084524"/>
    <lineage>
        <taxon>Bacteria</taxon>
        <taxon>Pseudomonadati</taxon>
        <taxon>Bacteroidota</taxon>
        <taxon>Cytophagia</taxon>
        <taxon>Cytophagales</taxon>
        <taxon>Spirosomataceae</taxon>
        <taxon>Nibrella</taxon>
    </lineage>
</organism>
<evidence type="ECO:0000313" key="2">
    <source>
        <dbReference type="EMBL" id="GAA4405325.1"/>
    </source>
</evidence>
<dbReference type="NCBIfam" id="TIGR04183">
    <property type="entry name" value="Por_Secre_tail"/>
    <property type="match status" value="1"/>
</dbReference>
<evidence type="ECO:0008006" key="4">
    <source>
        <dbReference type="Google" id="ProtNLM"/>
    </source>
</evidence>
<sequence length="148" mass="16471">MVERSRDAKEFLPVGEPVKSAGDADTRNRYQFEDKNPFPGANYYRLRQIDKDGKTDFSKIISVVVNSDEEALLAYQSAENGDIRVLLNAIDARGMKLHNMAGQSVSAQSIHLADTEWVIRPASPLVPGVYLISVDSETGVKRLKFFVP</sequence>
<dbReference type="EMBL" id="BAABHB010000004">
    <property type="protein sequence ID" value="GAA4405325.1"/>
    <property type="molecule type" value="Genomic_DNA"/>
</dbReference>
<dbReference type="Proteomes" id="UP001500936">
    <property type="component" value="Unassembled WGS sequence"/>
</dbReference>
<gene>
    <name evidence="2" type="ORF">GCM10023187_23560</name>
</gene>
<comment type="caution">
    <text evidence="2">The sequence shown here is derived from an EMBL/GenBank/DDBJ whole genome shotgun (WGS) entry which is preliminary data.</text>
</comment>
<reference evidence="3" key="1">
    <citation type="journal article" date="2019" name="Int. J. Syst. Evol. Microbiol.">
        <title>The Global Catalogue of Microorganisms (GCM) 10K type strain sequencing project: providing services to taxonomists for standard genome sequencing and annotation.</title>
        <authorList>
            <consortium name="The Broad Institute Genomics Platform"/>
            <consortium name="The Broad Institute Genome Sequencing Center for Infectious Disease"/>
            <person name="Wu L."/>
            <person name="Ma J."/>
        </authorList>
    </citation>
    <scope>NUCLEOTIDE SEQUENCE [LARGE SCALE GENOMIC DNA]</scope>
    <source>
        <strain evidence="3">JCM 17925</strain>
    </source>
</reference>
<accession>A0ABP8KF70</accession>